<dbReference type="Proteomes" id="UP001305779">
    <property type="component" value="Unassembled WGS sequence"/>
</dbReference>
<organism evidence="2 3">
    <name type="scientific">Zasmidium cellare</name>
    <name type="common">Wine cellar mold</name>
    <name type="synonym">Racodium cellare</name>
    <dbReference type="NCBI Taxonomy" id="395010"/>
    <lineage>
        <taxon>Eukaryota</taxon>
        <taxon>Fungi</taxon>
        <taxon>Dikarya</taxon>
        <taxon>Ascomycota</taxon>
        <taxon>Pezizomycotina</taxon>
        <taxon>Dothideomycetes</taxon>
        <taxon>Dothideomycetidae</taxon>
        <taxon>Mycosphaerellales</taxon>
        <taxon>Mycosphaerellaceae</taxon>
        <taxon>Zasmidium</taxon>
    </lineage>
</organism>
<name>A0ABR0E6A1_ZASCE</name>
<gene>
    <name evidence="2" type="ORF">PRZ48_011416</name>
</gene>
<accession>A0ABR0E6A1</accession>
<sequence length="181" mass="19545">MTEASIITNNNFQSIIKHKTRPQSKPPPQPSIISNKPTNLNMPSISIYSLALALSAALASAGPVSPSFYVKNFNTFCSDTYPQSLCTTYFDVTYSSSPSFHCSLNGTETDYVFCNTPQPETSIASYVQSNPDAGGHNVRTLRLRYEVALPGSAPQDTFGKLVLGNPQPSDFAVVAEDGPEQ</sequence>
<dbReference type="EMBL" id="JAXOVC010000009">
    <property type="protein sequence ID" value="KAK4496967.1"/>
    <property type="molecule type" value="Genomic_DNA"/>
</dbReference>
<protein>
    <submittedName>
        <fullName evidence="2">Uncharacterized protein</fullName>
    </submittedName>
</protein>
<feature type="region of interest" description="Disordered" evidence="1">
    <location>
        <begin position="17"/>
        <end position="36"/>
    </location>
</feature>
<proteinExistence type="predicted"/>
<evidence type="ECO:0000313" key="2">
    <source>
        <dbReference type="EMBL" id="KAK4496967.1"/>
    </source>
</evidence>
<evidence type="ECO:0000313" key="3">
    <source>
        <dbReference type="Proteomes" id="UP001305779"/>
    </source>
</evidence>
<evidence type="ECO:0000256" key="1">
    <source>
        <dbReference type="SAM" id="MobiDB-lite"/>
    </source>
</evidence>
<reference evidence="2 3" key="1">
    <citation type="journal article" date="2023" name="G3 (Bethesda)">
        <title>A chromosome-level genome assembly of Zasmidium syzygii isolated from banana leaves.</title>
        <authorList>
            <person name="van Westerhoven A.C."/>
            <person name="Mehrabi R."/>
            <person name="Talebi R."/>
            <person name="Steentjes M.B.F."/>
            <person name="Corcolon B."/>
            <person name="Chong P.A."/>
            <person name="Kema G.H.J."/>
            <person name="Seidl M.F."/>
        </authorList>
    </citation>
    <scope>NUCLEOTIDE SEQUENCE [LARGE SCALE GENOMIC DNA]</scope>
    <source>
        <strain evidence="2 3">P124</strain>
    </source>
</reference>
<comment type="caution">
    <text evidence="2">The sequence shown here is derived from an EMBL/GenBank/DDBJ whole genome shotgun (WGS) entry which is preliminary data.</text>
</comment>
<keyword evidence="3" id="KW-1185">Reference proteome</keyword>